<dbReference type="Pfam" id="PF02752">
    <property type="entry name" value="Arrestin_C"/>
    <property type="match status" value="1"/>
</dbReference>
<sequence length="445" mass="49242">MPVTSDERLSASFHDTRPSRSTPTTSNNNTPNSISNPGRSSSAPPPSLRPPQLSGTHHQRSHFDMVELTHVQPPPPGAPGPTPAEVRRTKAGGKNIRRFDIEIEGNKTTFLPGQQIKGKIVLALEDVCPVKLLRIRFSGIIQTQMFKTETSITNQNTSTITLFKELETFLGTILPNAEPEMLERGEHHFPFVFRVPPAQLPASFEGRSGRVRYEIAAVLARPGNLNKLIHCPITVPSTLDSTDLDMLERCQAGDGAPVGRWFWKSGHLEVVVSLPKTGYTSEEVVPLKIELTNHSGSGAILKDISMKQRVMYKIVNTVRGPDTERIHRINFTERFSSQTRKVNRYINFPIPPTTVMSPSISSTILNVTHVLVVKIVSKARFSKPIKVELPIVVTGFPAVYFDNQIASVETLPLYQQPEEVIHSREVLTLPPTPILPGSLSDDDAD</sequence>
<dbReference type="SMART" id="SM01017">
    <property type="entry name" value="Arrestin_C"/>
    <property type="match status" value="1"/>
</dbReference>
<dbReference type="GO" id="GO:0005829">
    <property type="term" value="C:cytosol"/>
    <property type="evidence" value="ECO:0007669"/>
    <property type="project" value="TreeGrafter"/>
</dbReference>
<organism evidence="3 4">
    <name type="scientific">Powellomyces hirtus</name>
    <dbReference type="NCBI Taxonomy" id="109895"/>
    <lineage>
        <taxon>Eukaryota</taxon>
        <taxon>Fungi</taxon>
        <taxon>Fungi incertae sedis</taxon>
        <taxon>Chytridiomycota</taxon>
        <taxon>Chytridiomycota incertae sedis</taxon>
        <taxon>Chytridiomycetes</taxon>
        <taxon>Spizellomycetales</taxon>
        <taxon>Powellomycetaceae</taxon>
        <taxon>Powellomyces</taxon>
    </lineage>
</organism>
<dbReference type="AlphaFoldDB" id="A0A507E8I3"/>
<evidence type="ECO:0000313" key="4">
    <source>
        <dbReference type="Proteomes" id="UP000318582"/>
    </source>
</evidence>
<dbReference type="GO" id="GO:0005886">
    <property type="term" value="C:plasma membrane"/>
    <property type="evidence" value="ECO:0007669"/>
    <property type="project" value="TreeGrafter"/>
</dbReference>
<evidence type="ECO:0000259" key="2">
    <source>
        <dbReference type="SMART" id="SM01017"/>
    </source>
</evidence>
<feature type="compositionally biased region" description="Low complexity" evidence="1">
    <location>
        <begin position="19"/>
        <end position="42"/>
    </location>
</feature>
<feature type="compositionally biased region" description="Pro residues" evidence="1">
    <location>
        <begin position="72"/>
        <end position="82"/>
    </location>
</feature>
<dbReference type="Gene3D" id="2.60.40.640">
    <property type="match status" value="2"/>
</dbReference>
<dbReference type="STRING" id="109895.A0A507E8I3"/>
<dbReference type="GO" id="GO:0030674">
    <property type="term" value="F:protein-macromolecule adaptor activity"/>
    <property type="evidence" value="ECO:0007669"/>
    <property type="project" value="TreeGrafter"/>
</dbReference>
<feature type="domain" description="Arrestin C-terminal-like" evidence="2">
    <location>
        <begin position="264"/>
        <end position="398"/>
    </location>
</feature>
<dbReference type="PANTHER" id="PTHR11188">
    <property type="entry name" value="ARRESTIN DOMAIN CONTAINING PROTEIN"/>
    <property type="match status" value="1"/>
</dbReference>
<comment type="caution">
    <text evidence="3">The sequence shown here is derived from an EMBL/GenBank/DDBJ whole genome shotgun (WGS) entry which is preliminary data.</text>
</comment>
<accession>A0A507E8I3</accession>
<dbReference type="InterPro" id="IPR014756">
    <property type="entry name" value="Ig_E-set"/>
</dbReference>
<dbReference type="EMBL" id="QEAQ01000018">
    <property type="protein sequence ID" value="TPX60114.1"/>
    <property type="molecule type" value="Genomic_DNA"/>
</dbReference>
<name>A0A507E8I3_9FUNG</name>
<dbReference type="InterPro" id="IPR011022">
    <property type="entry name" value="Arrestin_C-like"/>
</dbReference>
<feature type="region of interest" description="Disordered" evidence="1">
    <location>
        <begin position="1"/>
        <end position="93"/>
    </location>
</feature>
<proteinExistence type="predicted"/>
<reference evidence="3 4" key="1">
    <citation type="journal article" date="2019" name="Sci. Rep.">
        <title>Comparative genomics of chytrid fungi reveal insights into the obligate biotrophic and pathogenic lifestyle of Synchytrium endobioticum.</title>
        <authorList>
            <person name="van de Vossenberg B.T.L.H."/>
            <person name="Warris S."/>
            <person name="Nguyen H.D.T."/>
            <person name="van Gent-Pelzer M.P.E."/>
            <person name="Joly D.L."/>
            <person name="van de Geest H.C."/>
            <person name="Bonants P.J.M."/>
            <person name="Smith D.S."/>
            <person name="Levesque C.A."/>
            <person name="van der Lee T.A.J."/>
        </authorList>
    </citation>
    <scope>NUCLEOTIDE SEQUENCE [LARGE SCALE GENOMIC DNA]</scope>
    <source>
        <strain evidence="3 4">CBS 809.83</strain>
    </source>
</reference>
<dbReference type="PANTHER" id="PTHR11188:SF17">
    <property type="entry name" value="FI21816P1"/>
    <property type="match status" value="1"/>
</dbReference>
<dbReference type="Proteomes" id="UP000318582">
    <property type="component" value="Unassembled WGS sequence"/>
</dbReference>
<evidence type="ECO:0000256" key="1">
    <source>
        <dbReference type="SAM" id="MobiDB-lite"/>
    </source>
</evidence>
<evidence type="ECO:0000313" key="3">
    <source>
        <dbReference type="EMBL" id="TPX60114.1"/>
    </source>
</evidence>
<dbReference type="SUPFAM" id="SSF81296">
    <property type="entry name" value="E set domains"/>
    <property type="match status" value="2"/>
</dbReference>
<dbReference type="Pfam" id="PF00339">
    <property type="entry name" value="Arrestin_N"/>
    <property type="match status" value="1"/>
</dbReference>
<dbReference type="InterPro" id="IPR014752">
    <property type="entry name" value="Arrestin-like_C"/>
</dbReference>
<dbReference type="InterPro" id="IPR011021">
    <property type="entry name" value="Arrestin-like_N"/>
</dbReference>
<feature type="compositionally biased region" description="Basic and acidic residues" evidence="1">
    <location>
        <begin position="1"/>
        <end position="18"/>
    </location>
</feature>
<gene>
    <name evidence="3" type="ORF">PhCBS80983_g01959</name>
</gene>
<protein>
    <recommendedName>
        <fullName evidence="2">Arrestin C-terminal-like domain-containing protein</fullName>
    </recommendedName>
</protein>
<keyword evidence="4" id="KW-1185">Reference proteome</keyword>
<dbReference type="GO" id="GO:0031625">
    <property type="term" value="F:ubiquitin protein ligase binding"/>
    <property type="evidence" value="ECO:0007669"/>
    <property type="project" value="TreeGrafter"/>
</dbReference>
<dbReference type="GO" id="GO:0070086">
    <property type="term" value="P:ubiquitin-dependent endocytosis"/>
    <property type="evidence" value="ECO:0007669"/>
    <property type="project" value="TreeGrafter"/>
</dbReference>
<dbReference type="InterPro" id="IPR050357">
    <property type="entry name" value="Arrestin_domain-protein"/>
</dbReference>